<evidence type="ECO:0000256" key="3">
    <source>
        <dbReference type="SAM" id="MobiDB-lite"/>
    </source>
</evidence>
<dbReference type="STRING" id="1429867.A0A0G4P8U4"/>
<reference evidence="6 7" key="1">
    <citation type="journal article" date="2014" name="Nat. Commun.">
        <title>Multiple recent horizontal transfers of a large genomic region in cheese making fungi.</title>
        <authorList>
            <person name="Cheeseman K."/>
            <person name="Ropars J."/>
            <person name="Renault P."/>
            <person name="Dupont J."/>
            <person name="Gouzy J."/>
            <person name="Branca A."/>
            <person name="Abraham A.L."/>
            <person name="Ceppi M."/>
            <person name="Conseiller E."/>
            <person name="Debuchy R."/>
            <person name="Malagnac F."/>
            <person name="Goarin A."/>
            <person name="Silar P."/>
            <person name="Lacoste S."/>
            <person name="Sallet E."/>
            <person name="Bensimon A."/>
            <person name="Giraud T."/>
            <person name="Brygoo Y."/>
        </authorList>
    </citation>
    <scope>NUCLEOTIDE SEQUENCE [LARGE SCALE GENOMIC DNA]</scope>
    <source>
        <strain evidence="7">FM 013</strain>
    </source>
</reference>
<dbReference type="SFLD" id="SFLDS00019">
    <property type="entry name" value="Glutathione_Transferase_(cytos"/>
    <property type="match status" value="1"/>
</dbReference>
<dbReference type="Pfam" id="PF00043">
    <property type="entry name" value="GST_C"/>
    <property type="match status" value="1"/>
</dbReference>
<dbReference type="SFLD" id="SFLDG01151">
    <property type="entry name" value="Main.2:_Nu-like"/>
    <property type="match status" value="1"/>
</dbReference>
<dbReference type="PROSITE" id="PS50405">
    <property type="entry name" value="GST_CTER"/>
    <property type="match status" value="1"/>
</dbReference>
<dbReference type="Gene3D" id="1.20.1050.10">
    <property type="match status" value="1"/>
</dbReference>
<gene>
    <name evidence="6" type="ORF">PCAMFM013_S008g000172</name>
</gene>
<sequence length="237" mass="26913">MSGSDITLYTWPTPNGIKASITLEELGLPYKTEGMNISTNIQKEEWYLKINPNGRIPAILDGTQRVFETGSILMYLADKYDTERKISYAPGTPEYIEQTSWVMFQTGGIGPMQGQANHFRLHAQVRSDYAIKRYINETKRLYSVLEYRLKESAYLAGSKYTIADIANFTWVRAGPASLEIDLSEFPALKKWVETIDQRKAVQTGSNVPPLNRSPEEMAENYKKSRAKIDAMDNSDLH</sequence>
<accession>A0A0G4P8U4</accession>
<dbReference type="SUPFAM" id="SSF47616">
    <property type="entry name" value="GST C-terminal domain-like"/>
    <property type="match status" value="1"/>
</dbReference>
<proteinExistence type="inferred from homology"/>
<evidence type="ECO:0000256" key="2">
    <source>
        <dbReference type="RuleBase" id="RU003494"/>
    </source>
</evidence>
<dbReference type="GO" id="GO:0016740">
    <property type="term" value="F:transferase activity"/>
    <property type="evidence" value="ECO:0007669"/>
    <property type="project" value="UniProtKB-KW"/>
</dbReference>
<keyword evidence="7" id="KW-1185">Reference proteome</keyword>
<evidence type="ECO:0000313" key="6">
    <source>
        <dbReference type="EMBL" id="CRL22743.1"/>
    </source>
</evidence>
<evidence type="ECO:0000259" key="5">
    <source>
        <dbReference type="PROSITE" id="PS50405"/>
    </source>
</evidence>
<comment type="similarity">
    <text evidence="1 2">Belongs to the GST superfamily.</text>
</comment>
<dbReference type="PANTHER" id="PTHR44051">
    <property type="entry name" value="GLUTATHIONE S-TRANSFERASE-RELATED"/>
    <property type="match status" value="1"/>
</dbReference>
<dbReference type="InterPro" id="IPR036282">
    <property type="entry name" value="Glutathione-S-Trfase_C_sf"/>
</dbReference>
<dbReference type="EMBL" id="HG793141">
    <property type="protein sequence ID" value="CRL22743.1"/>
    <property type="molecule type" value="Genomic_DNA"/>
</dbReference>
<feature type="region of interest" description="Disordered" evidence="3">
    <location>
        <begin position="202"/>
        <end position="237"/>
    </location>
</feature>
<dbReference type="InterPro" id="IPR010987">
    <property type="entry name" value="Glutathione-S-Trfase_C-like"/>
</dbReference>
<organism evidence="6 7">
    <name type="scientific">Penicillium camemberti (strain FM 013)</name>
    <dbReference type="NCBI Taxonomy" id="1429867"/>
    <lineage>
        <taxon>Eukaryota</taxon>
        <taxon>Fungi</taxon>
        <taxon>Dikarya</taxon>
        <taxon>Ascomycota</taxon>
        <taxon>Pezizomycotina</taxon>
        <taxon>Eurotiomycetes</taxon>
        <taxon>Eurotiomycetidae</taxon>
        <taxon>Eurotiales</taxon>
        <taxon>Aspergillaceae</taxon>
        <taxon>Penicillium</taxon>
    </lineage>
</organism>
<dbReference type="InterPro" id="IPR004046">
    <property type="entry name" value="GST_C"/>
</dbReference>
<dbReference type="SFLD" id="SFLDG00358">
    <property type="entry name" value="Main_(cytGST)"/>
    <property type="match status" value="1"/>
</dbReference>
<protein>
    <submittedName>
        <fullName evidence="6">Glutathione S-transferase, N-terminal</fullName>
    </submittedName>
</protein>
<evidence type="ECO:0000259" key="4">
    <source>
        <dbReference type="PROSITE" id="PS50404"/>
    </source>
</evidence>
<dbReference type="CDD" id="cd03048">
    <property type="entry name" value="GST_N_Ure2p_like"/>
    <property type="match status" value="1"/>
</dbReference>
<dbReference type="Gene3D" id="3.40.30.10">
    <property type="entry name" value="Glutaredoxin"/>
    <property type="match status" value="1"/>
</dbReference>
<dbReference type="AlphaFoldDB" id="A0A0G4P8U4"/>
<evidence type="ECO:0000313" key="7">
    <source>
        <dbReference type="Proteomes" id="UP000053732"/>
    </source>
</evidence>
<feature type="compositionally biased region" description="Basic and acidic residues" evidence="3">
    <location>
        <begin position="213"/>
        <end position="237"/>
    </location>
</feature>
<dbReference type="Pfam" id="PF02798">
    <property type="entry name" value="GST_N"/>
    <property type="match status" value="1"/>
</dbReference>
<dbReference type="InterPro" id="IPR040079">
    <property type="entry name" value="Glutathione_S-Trfase"/>
</dbReference>
<dbReference type="SUPFAM" id="SSF52833">
    <property type="entry name" value="Thioredoxin-like"/>
    <property type="match status" value="1"/>
</dbReference>
<dbReference type="Proteomes" id="UP000053732">
    <property type="component" value="Unassembled WGS sequence"/>
</dbReference>
<dbReference type="InterPro" id="IPR004045">
    <property type="entry name" value="Glutathione_S-Trfase_N"/>
</dbReference>
<dbReference type="InterPro" id="IPR036249">
    <property type="entry name" value="Thioredoxin-like_sf"/>
</dbReference>
<evidence type="ECO:0000256" key="1">
    <source>
        <dbReference type="ARBA" id="ARBA00007409"/>
    </source>
</evidence>
<keyword evidence="6" id="KW-0808">Transferase</keyword>
<dbReference type="PROSITE" id="PS50404">
    <property type="entry name" value="GST_NTER"/>
    <property type="match status" value="1"/>
</dbReference>
<feature type="domain" description="GST C-terminal" evidence="5">
    <location>
        <begin position="91"/>
        <end position="224"/>
    </location>
</feature>
<dbReference type="PANTHER" id="PTHR44051:SF8">
    <property type="entry name" value="GLUTATHIONE S-TRANSFERASE GSTA"/>
    <property type="match status" value="1"/>
</dbReference>
<name>A0A0G4P8U4_PENC3</name>
<feature type="domain" description="GST N-terminal" evidence="4">
    <location>
        <begin position="3"/>
        <end position="84"/>
    </location>
</feature>